<comment type="caution">
    <text evidence="2">The sequence shown here is derived from an EMBL/GenBank/DDBJ whole genome shotgun (WGS) entry which is preliminary data.</text>
</comment>
<evidence type="ECO:0000313" key="2">
    <source>
        <dbReference type="EMBL" id="OWY98321.1"/>
    </source>
</evidence>
<feature type="chain" id="PRO_5012149501" evidence="1">
    <location>
        <begin position="21"/>
        <end position="229"/>
    </location>
</feature>
<proteinExistence type="predicted"/>
<evidence type="ECO:0000256" key="1">
    <source>
        <dbReference type="SAM" id="SignalP"/>
    </source>
</evidence>
<dbReference type="AlphaFoldDB" id="A0A225UZ56"/>
<feature type="non-terminal residue" evidence="2">
    <location>
        <position position="229"/>
    </location>
</feature>
<dbReference type="EMBL" id="NBNE01009531">
    <property type="protein sequence ID" value="OWY98321.1"/>
    <property type="molecule type" value="Genomic_DNA"/>
</dbReference>
<dbReference type="OrthoDB" id="145880at2759"/>
<sequence>MERFYVLFAVVLATVLRCSASTPIQSNAVGIEFMSENHLSRTSNVVSRSLRSNEISSERTPGGNLKARLLQKNLNEWFAKHYSIGDVFDRLNLKYLWLQQNVFNEPKFPTWLKYADDVNTRDGNAAASMISILKSRFGTVRLTNMIQGGKTVGKSKHVAAKFEGLLIDDWKKFDYSADDVFQLLRLDNGLNGILSNPSWEVWLRYVDNLNLQNTPVLNILRVHYDDDNL</sequence>
<keyword evidence="1" id="KW-0732">Signal</keyword>
<dbReference type="Proteomes" id="UP000198211">
    <property type="component" value="Unassembled WGS sequence"/>
</dbReference>
<feature type="signal peptide" evidence="1">
    <location>
        <begin position="1"/>
        <end position="20"/>
    </location>
</feature>
<name>A0A225UZ56_9STRA</name>
<reference evidence="3" key="1">
    <citation type="submission" date="2017-03" db="EMBL/GenBank/DDBJ databases">
        <title>Phytopthora megakarya and P. palmivora, two closely related causual agents of cacao black pod achieved similar genome size and gene model numbers by different mechanisms.</title>
        <authorList>
            <person name="Ali S."/>
            <person name="Shao J."/>
            <person name="Larry D.J."/>
            <person name="Kronmiller B."/>
            <person name="Shen D."/>
            <person name="Strem M.D."/>
            <person name="Melnick R.L."/>
            <person name="Guiltinan M.J."/>
            <person name="Tyler B.M."/>
            <person name="Meinhardt L.W."/>
            <person name="Bailey B.A."/>
        </authorList>
    </citation>
    <scope>NUCLEOTIDE SEQUENCE [LARGE SCALE GENOMIC DNA]</scope>
    <source>
        <strain evidence="3">zdho120</strain>
    </source>
</reference>
<protein>
    <submittedName>
        <fullName evidence="2">RxLR effector protein</fullName>
    </submittedName>
</protein>
<keyword evidence="3" id="KW-1185">Reference proteome</keyword>
<evidence type="ECO:0000313" key="3">
    <source>
        <dbReference type="Proteomes" id="UP000198211"/>
    </source>
</evidence>
<accession>A0A225UZ56</accession>
<gene>
    <name evidence="2" type="ORF">PHMEG_00030938</name>
</gene>
<organism evidence="2 3">
    <name type="scientific">Phytophthora megakarya</name>
    <dbReference type="NCBI Taxonomy" id="4795"/>
    <lineage>
        <taxon>Eukaryota</taxon>
        <taxon>Sar</taxon>
        <taxon>Stramenopiles</taxon>
        <taxon>Oomycota</taxon>
        <taxon>Peronosporomycetes</taxon>
        <taxon>Peronosporales</taxon>
        <taxon>Peronosporaceae</taxon>
        <taxon>Phytophthora</taxon>
    </lineage>
</organism>